<protein>
    <submittedName>
        <fullName evidence="2">Putative elongation factor Tu domain 2</fullName>
    </submittedName>
</protein>
<feature type="domain" description="Translation elongation factor EFTu-like" evidence="1">
    <location>
        <begin position="166"/>
        <end position="232"/>
    </location>
</feature>
<dbReference type="EMBL" id="KP211909">
    <property type="protein sequence ID" value="ANV80835.1"/>
    <property type="molecule type" value="Genomic_DNA"/>
</dbReference>
<dbReference type="InterPro" id="IPR009000">
    <property type="entry name" value="Transl_B-barrel_sf"/>
</dbReference>
<sequence length="327" mass="36739">MPVLNIAFIGSENFARNLAKKSDSRDIESYVFKEGSGENSRILSFLRPLKYPDSLRPLLSVLNVTKVGVIEISALDSSLGEILVSFACAGIKKGIAVINPEEGNWVDIEQINMIFSQLKLDWQIYQSMPENHEIRELLFEIMNENNISEKSLILPIDQHFVVQGIGLVGIGYVQSGQIKKHDTIEVISSGEKGIVRSLQVMDDDVEVAYSGDRVGVAIRNLREEALHKGCIIVHPSSEVMVKHNHSSFLLNKAPFQKKLIKKDDIIHASTDMQFVVGRITNISENNIEIKWENPLWVRSEQDNKIILTQLDAKPMRIIGTTKNIVPE</sequence>
<dbReference type="Pfam" id="PF03144">
    <property type="entry name" value="GTP_EFTU_D2"/>
    <property type="match status" value="1"/>
</dbReference>
<evidence type="ECO:0000313" key="2">
    <source>
        <dbReference type="EMBL" id="ANV80835.1"/>
    </source>
</evidence>
<reference evidence="2" key="1">
    <citation type="submission" date="2014-11" db="EMBL/GenBank/DDBJ databases">
        <authorList>
            <person name="Zhu J."/>
            <person name="Qi W."/>
            <person name="Song R."/>
        </authorList>
    </citation>
    <scope>NUCLEOTIDE SEQUENCE</scope>
</reference>
<dbReference type="AlphaFoldDB" id="A0A1B1TEX1"/>
<dbReference type="GO" id="GO:0001514">
    <property type="term" value="P:selenocysteine incorporation"/>
    <property type="evidence" value="ECO:0007669"/>
    <property type="project" value="TreeGrafter"/>
</dbReference>
<dbReference type="InterPro" id="IPR050055">
    <property type="entry name" value="EF-Tu_GTPase"/>
</dbReference>
<dbReference type="PANTHER" id="PTHR43721:SF11">
    <property type="entry name" value="SELENOCYSTEINE-SPECIFIC ELONGATION FACTOR"/>
    <property type="match status" value="1"/>
</dbReference>
<organism evidence="2">
    <name type="scientific">uncultured Poseidoniia archaeon</name>
    <dbReference type="NCBI Taxonomy" id="1697135"/>
    <lineage>
        <taxon>Archaea</taxon>
        <taxon>Methanobacteriati</taxon>
        <taxon>Thermoplasmatota</taxon>
        <taxon>Candidatus Poseidoniia</taxon>
        <taxon>environmental samples</taxon>
    </lineage>
</organism>
<dbReference type="SUPFAM" id="SSF50447">
    <property type="entry name" value="Translation proteins"/>
    <property type="match status" value="1"/>
</dbReference>
<keyword evidence="2" id="KW-0648">Protein biosynthesis</keyword>
<reference evidence="2" key="2">
    <citation type="journal article" date="2015" name="ISME J.">
        <title>A new class of marine Euryarchaeota group II from the Mediterranean deep chlorophyll maximum.</title>
        <authorList>
            <person name="Martin-Cuadrado A.B."/>
            <person name="Garcia-Heredia I."/>
            <person name="Molto A.G."/>
            <person name="Lopez-Ubeda R."/>
            <person name="Kimes N."/>
            <person name="Lopez-Garcia P."/>
            <person name="Moreira D."/>
            <person name="Rodriguez-Valera F."/>
        </authorList>
    </citation>
    <scope>NUCLEOTIDE SEQUENCE</scope>
</reference>
<evidence type="ECO:0000259" key="1">
    <source>
        <dbReference type="Pfam" id="PF03144"/>
    </source>
</evidence>
<keyword evidence="2" id="KW-0251">Elongation factor</keyword>
<accession>A0A1B1TEX1</accession>
<dbReference type="Gene3D" id="2.40.30.10">
    <property type="entry name" value="Translation factors"/>
    <property type="match status" value="1"/>
</dbReference>
<dbReference type="PANTHER" id="PTHR43721">
    <property type="entry name" value="ELONGATION FACTOR TU-RELATED"/>
    <property type="match status" value="1"/>
</dbReference>
<proteinExistence type="predicted"/>
<name>A0A1B1TEX1_9ARCH</name>
<dbReference type="GO" id="GO:0003746">
    <property type="term" value="F:translation elongation factor activity"/>
    <property type="evidence" value="ECO:0007669"/>
    <property type="project" value="UniProtKB-KW"/>
</dbReference>
<dbReference type="GO" id="GO:0005525">
    <property type="term" value="F:GTP binding"/>
    <property type="evidence" value="ECO:0007669"/>
    <property type="project" value="InterPro"/>
</dbReference>
<dbReference type="InterPro" id="IPR004161">
    <property type="entry name" value="EFTu-like_2"/>
</dbReference>